<dbReference type="InterPro" id="IPR000774">
    <property type="entry name" value="PPIase_FKBP_N"/>
</dbReference>
<accession>A0A9D9I326</accession>
<evidence type="ECO:0000256" key="1">
    <source>
        <dbReference type="ARBA" id="ARBA00000971"/>
    </source>
</evidence>
<dbReference type="GO" id="GO:0006457">
    <property type="term" value="P:protein folding"/>
    <property type="evidence" value="ECO:0007669"/>
    <property type="project" value="InterPro"/>
</dbReference>
<dbReference type="EMBL" id="JADIME010000019">
    <property type="protein sequence ID" value="MBO8464740.1"/>
    <property type="molecule type" value="Genomic_DNA"/>
</dbReference>
<feature type="chain" id="PRO_5038758361" description="Peptidyl-prolyl cis-trans isomerase" evidence="7">
    <location>
        <begin position="18"/>
        <end position="269"/>
    </location>
</feature>
<reference evidence="9" key="1">
    <citation type="submission" date="2020-10" db="EMBL/GenBank/DDBJ databases">
        <authorList>
            <person name="Gilroy R."/>
        </authorList>
    </citation>
    <scope>NUCLEOTIDE SEQUENCE</scope>
    <source>
        <strain evidence="9">10037</strain>
    </source>
</reference>
<dbReference type="PROSITE" id="PS50059">
    <property type="entry name" value="FKBP_PPIASE"/>
    <property type="match status" value="1"/>
</dbReference>
<reference evidence="9" key="2">
    <citation type="journal article" date="2021" name="PeerJ">
        <title>Extensive microbial diversity within the chicken gut microbiome revealed by metagenomics and culture.</title>
        <authorList>
            <person name="Gilroy R."/>
            <person name="Ravi A."/>
            <person name="Getino M."/>
            <person name="Pursley I."/>
            <person name="Horton D.L."/>
            <person name="Alikhan N.F."/>
            <person name="Baker D."/>
            <person name="Gharbi K."/>
            <person name="Hall N."/>
            <person name="Watson M."/>
            <person name="Adriaenssens E.M."/>
            <person name="Foster-Nyarko E."/>
            <person name="Jarju S."/>
            <person name="Secka A."/>
            <person name="Antonio M."/>
            <person name="Oren A."/>
            <person name="Chaudhuri R.R."/>
            <person name="La Ragione R."/>
            <person name="Hildebrand F."/>
            <person name="Pallen M.J."/>
        </authorList>
    </citation>
    <scope>NUCLEOTIDE SEQUENCE</scope>
    <source>
        <strain evidence="9">10037</strain>
    </source>
</reference>
<dbReference type="PROSITE" id="PS51257">
    <property type="entry name" value="PROKAR_LIPOPROTEIN"/>
    <property type="match status" value="1"/>
</dbReference>
<dbReference type="SUPFAM" id="SSF54534">
    <property type="entry name" value="FKBP-like"/>
    <property type="match status" value="1"/>
</dbReference>
<dbReference type="PANTHER" id="PTHR43811">
    <property type="entry name" value="FKBP-TYPE PEPTIDYL-PROLYL CIS-TRANS ISOMERASE FKPA"/>
    <property type="match status" value="1"/>
</dbReference>
<name>A0A9D9I326_9BACT</name>
<dbReference type="Pfam" id="PF01346">
    <property type="entry name" value="FKBP_N"/>
    <property type="match status" value="1"/>
</dbReference>
<proteinExistence type="inferred from homology"/>
<dbReference type="Pfam" id="PF00254">
    <property type="entry name" value="FKBP_C"/>
    <property type="match status" value="1"/>
</dbReference>
<feature type="signal peptide" evidence="7">
    <location>
        <begin position="1"/>
        <end position="17"/>
    </location>
</feature>
<dbReference type="AlphaFoldDB" id="A0A9D9I326"/>
<comment type="similarity">
    <text evidence="2 6">Belongs to the FKBP-type PPIase family.</text>
</comment>
<keyword evidence="7" id="KW-0732">Signal</keyword>
<dbReference type="InterPro" id="IPR001179">
    <property type="entry name" value="PPIase_FKBP_dom"/>
</dbReference>
<comment type="caution">
    <text evidence="9">The sequence shown here is derived from an EMBL/GenBank/DDBJ whole genome shotgun (WGS) entry which is preliminary data.</text>
</comment>
<dbReference type="PANTHER" id="PTHR43811:SF19">
    <property type="entry name" value="39 KDA FK506-BINDING NUCLEAR PROTEIN"/>
    <property type="match status" value="1"/>
</dbReference>
<evidence type="ECO:0000256" key="5">
    <source>
        <dbReference type="PROSITE-ProRule" id="PRU00277"/>
    </source>
</evidence>
<dbReference type="Proteomes" id="UP000823597">
    <property type="component" value="Unassembled WGS sequence"/>
</dbReference>
<dbReference type="InterPro" id="IPR046357">
    <property type="entry name" value="PPIase_dom_sf"/>
</dbReference>
<evidence type="ECO:0000256" key="6">
    <source>
        <dbReference type="RuleBase" id="RU003915"/>
    </source>
</evidence>
<protein>
    <recommendedName>
        <fullName evidence="6">Peptidyl-prolyl cis-trans isomerase</fullName>
        <ecNumber evidence="6">5.2.1.8</ecNumber>
    </recommendedName>
</protein>
<dbReference type="InterPro" id="IPR036944">
    <property type="entry name" value="PPIase_FKBP_N_sf"/>
</dbReference>
<evidence type="ECO:0000256" key="4">
    <source>
        <dbReference type="ARBA" id="ARBA00023235"/>
    </source>
</evidence>
<evidence type="ECO:0000259" key="8">
    <source>
        <dbReference type="PROSITE" id="PS50059"/>
    </source>
</evidence>
<dbReference type="EC" id="5.2.1.8" evidence="6"/>
<dbReference type="Gene3D" id="3.10.50.40">
    <property type="match status" value="1"/>
</dbReference>
<keyword evidence="3 5" id="KW-0697">Rotamase</keyword>
<evidence type="ECO:0000256" key="7">
    <source>
        <dbReference type="SAM" id="SignalP"/>
    </source>
</evidence>
<organism evidence="9 10">
    <name type="scientific">Candidatus Merdivivens pullistercoris</name>
    <dbReference type="NCBI Taxonomy" id="2840873"/>
    <lineage>
        <taxon>Bacteria</taxon>
        <taxon>Pseudomonadati</taxon>
        <taxon>Bacteroidota</taxon>
        <taxon>Bacteroidia</taxon>
        <taxon>Bacteroidales</taxon>
        <taxon>Muribaculaceae</taxon>
        <taxon>Muribaculaceae incertae sedis</taxon>
        <taxon>Candidatus Merdivivens</taxon>
    </lineage>
</organism>
<dbReference type="Gene3D" id="1.10.287.460">
    <property type="entry name" value="Peptidyl-prolyl cis-trans isomerase, FKBP-type, N-terminal domain"/>
    <property type="match status" value="1"/>
</dbReference>
<evidence type="ECO:0000256" key="3">
    <source>
        <dbReference type="ARBA" id="ARBA00023110"/>
    </source>
</evidence>
<gene>
    <name evidence="9" type="ORF">IAB93_01930</name>
</gene>
<comment type="catalytic activity">
    <reaction evidence="1 5 6">
        <text>[protein]-peptidylproline (omega=180) = [protein]-peptidylproline (omega=0)</text>
        <dbReference type="Rhea" id="RHEA:16237"/>
        <dbReference type="Rhea" id="RHEA-COMP:10747"/>
        <dbReference type="Rhea" id="RHEA-COMP:10748"/>
        <dbReference type="ChEBI" id="CHEBI:83833"/>
        <dbReference type="ChEBI" id="CHEBI:83834"/>
        <dbReference type="EC" id="5.2.1.8"/>
    </reaction>
</comment>
<keyword evidence="4 5" id="KW-0413">Isomerase</keyword>
<evidence type="ECO:0000313" key="9">
    <source>
        <dbReference type="EMBL" id="MBO8464740.1"/>
    </source>
</evidence>
<feature type="domain" description="PPIase FKBP-type" evidence="8">
    <location>
        <begin position="158"/>
        <end position="241"/>
    </location>
</feature>
<dbReference type="GO" id="GO:0003755">
    <property type="term" value="F:peptidyl-prolyl cis-trans isomerase activity"/>
    <property type="evidence" value="ECO:0007669"/>
    <property type="project" value="UniProtKB-UniRule"/>
</dbReference>
<evidence type="ECO:0000313" key="10">
    <source>
        <dbReference type="Proteomes" id="UP000823597"/>
    </source>
</evidence>
<sequence length="269" mass="29622">MKKIKIIALGAIAVAVAACGTNGQAPEQHPFEVESEFPQKSLIDSVSYYIGFNFGYFIKDNGFNEKVVNMNEIRKGLQDYLKATSPNDTTAFKYNPKDINPTFRKYLSMMAKYNNEVNLKEGEIFLEANKEKEGVEVCESGLQYKIIEAGNEVKPGPKDTVDVIYTGTFIDGTEFDSSKGEPVTMPLSIFIEGWQEGLPKIGEGGKIELYIPASLAYGQGQRGPIPGNSTLIFNVELVKVSPYVEKEDDGKSGAKVMTPKAFKGKTVEK</sequence>
<evidence type="ECO:0000256" key="2">
    <source>
        <dbReference type="ARBA" id="ARBA00006577"/>
    </source>
</evidence>